<evidence type="ECO:0000313" key="2">
    <source>
        <dbReference type="Proteomes" id="UP000291591"/>
    </source>
</evidence>
<name>A0A4Q7UVV5_PSEST</name>
<sequence length="33" mass="3243">MVGPDVAVGHVRFPVESLGAAARYAASFAAGPA</sequence>
<protein>
    <submittedName>
        <fullName evidence="1">Uncharacterized protein</fullName>
    </submittedName>
</protein>
<dbReference type="AlphaFoldDB" id="A0A4Q7UVV5"/>
<dbReference type="EMBL" id="SHKL01000001">
    <property type="protein sequence ID" value="RZT85946.1"/>
    <property type="molecule type" value="Genomic_DNA"/>
</dbReference>
<dbReference type="Proteomes" id="UP000291591">
    <property type="component" value="Unassembled WGS sequence"/>
</dbReference>
<evidence type="ECO:0000313" key="1">
    <source>
        <dbReference type="EMBL" id="RZT85946.1"/>
    </source>
</evidence>
<reference evidence="1 2" key="1">
    <citation type="submission" date="2019-02" db="EMBL/GenBank/DDBJ databases">
        <title>Sequencing the genomes of 1000 actinobacteria strains.</title>
        <authorList>
            <person name="Klenk H.-P."/>
        </authorList>
    </citation>
    <scope>NUCLEOTIDE SEQUENCE [LARGE SCALE GENOMIC DNA]</scope>
    <source>
        <strain evidence="1 2">DSM 45779</strain>
    </source>
</reference>
<organism evidence="1 2">
    <name type="scientific">Pseudonocardia sediminis</name>
    <dbReference type="NCBI Taxonomy" id="1397368"/>
    <lineage>
        <taxon>Bacteria</taxon>
        <taxon>Bacillati</taxon>
        <taxon>Actinomycetota</taxon>
        <taxon>Actinomycetes</taxon>
        <taxon>Pseudonocardiales</taxon>
        <taxon>Pseudonocardiaceae</taxon>
        <taxon>Pseudonocardia</taxon>
    </lineage>
</organism>
<comment type="caution">
    <text evidence="1">The sequence shown here is derived from an EMBL/GenBank/DDBJ whole genome shotgun (WGS) entry which is preliminary data.</text>
</comment>
<keyword evidence="2" id="KW-1185">Reference proteome</keyword>
<accession>A0A4Q7UVV5</accession>
<gene>
    <name evidence="1" type="ORF">EV383_2834</name>
</gene>
<proteinExistence type="predicted"/>